<name>T0YRD5_9ZZZZ</name>
<dbReference type="SUPFAM" id="SSF49299">
    <property type="entry name" value="PKD domain"/>
    <property type="match status" value="1"/>
</dbReference>
<dbReference type="GO" id="GO:0008168">
    <property type="term" value="F:methyltransferase activity"/>
    <property type="evidence" value="ECO:0007669"/>
    <property type="project" value="UniProtKB-KW"/>
</dbReference>
<protein>
    <submittedName>
        <fullName evidence="2">Adenine specific DNA methylase</fullName>
    </submittedName>
</protein>
<reference evidence="2" key="1">
    <citation type="submission" date="2013-08" db="EMBL/GenBank/DDBJ databases">
        <authorList>
            <person name="Mendez C."/>
            <person name="Richter M."/>
            <person name="Ferrer M."/>
            <person name="Sanchez J."/>
        </authorList>
    </citation>
    <scope>NUCLEOTIDE SEQUENCE</scope>
</reference>
<dbReference type="GO" id="GO:0032259">
    <property type="term" value="P:methylation"/>
    <property type="evidence" value="ECO:0007669"/>
    <property type="project" value="UniProtKB-KW"/>
</dbReference>
<gene>
    <name evidence="2" type="ORF">B1B_16807</name>
</gene>
<reference evidence="2" key="2">
    <citation type="journal article" date="2014" name="ISME J.">
        <title>Microbial stratification in low pH oxic and suboxic macroscopic growths along an acid mine drainage.</title>
        <authorList>
            <person name="Mendez-Garcia C."/>
            <person name="Mesa V."/>
            <person name="Sprenger R.R."/>
            <person name="Richter M."/>
            <person name="Diez M.S."/>
            <person name="Solano J."/>
            <person name="Bargiela R."/>
            <person name="Golyshina O.V."/>
            <person name="Manteca A."/>
            <person name="Ramos J.L."/>
            <person name="Gallego J.R."/>
            <person name="Llorente I."/>
            <person name="Martins Dos Santos V.A."/>
            <person name="Jensen O.N."/>
            <person name="Pelaez A.I."/>
            <person name="Sanchez J."/>
            <person name="Ferrer M."/>
        </authorList>
    </citation>
    <scope>NUCLEOTIDE SEQUENCE</scope>
</reference>
<evidence type="ECO:0000259" key="1">
    <source>
        <dbReference type="PROSITE" id="PS50093"/>
    </source>
</evidence>
<dbReference type="InterPro" id="IPR035986">
    <property type="entry name" value="PKD_dom_sf"/>
</dbReference>
<keyword evidence="2" id="KW-0808">Transferase</keyword>
<dbReference type="InterPro" id="IPR013783">
    <property type="entry name" value="Ig-like_fold"/>
</dbReference>
<evidence type="ECO:0000313" key="2">
    <source>
        <dbReference type="EMBL" id="EQD35703.1"/>
    </source>
</evidence>
<dbReference type="InterPro" id="IPR000601">
    <property type="entry name" value="PKD_dom"/>
</dbReference>
<feature type="domain" description="PKD" evidence="1">
    <location>
        <begin position="1"/>
        <end position="64"/>
    </location>
</feature>
<proteinExistence type="predicted"/>
<feature type="non-terminal residue" evidence="2">
    <location>
        <position position="1"/>
    </location>
</feature>
<accession>T0YRD5</accession>
<comment type="caution">
    <text evidence="2">The sequence shown here is derived from an EMBL/GenBank/DDBJ whole genome shotgun (WGS) entry which is preliminary data.</text>
</comment>
<dbReference type="Pfam" id="PF18911">
    <property type="entry name" value="PKD_4"/>
    <property type="match status" value="1"/>
</dbReference>
<dbReference type="EMBL" id="AUZY01011205">
    <property type="protein sequence ID" value="EQD35703.1"/>
    <property type="molecule type" value="Genomic_DNA"/>
</dbReference>
<dbReference type="PROSITE" id="PS50093">
    <property type="entry name" value="PKD"/>
    <property type="match status" value="1"/>
</dbReference>
<sequence length="64" mass="7688">SVDWNYRDDTFHNEWQEFRTKKKKTLQLQSIEHHYEKPGNYKVMVKVIDVFGNDTTTIKEVTVA</sequence>
<keyword evidence="2" id="KW-0489">Methyltransferase</keyword>
<dbReference type="Gene3D" id="2.60.40.10">
    <property type="entry name" value="Immunoglobulins"/>
    <property type="match status" value="1"/>
</dbReference>
<organism evidence="2">
    <name type="scientific">mine drainage metagenome</name>
    <dbReference type="NCBI Taxonomy" id="410659"/>
    <lineage>
        <taxon>unclassified sequences</taxon>
        <taxon>metagenomes</taxon>
        <taxon>ecological metagenomes</taxon>
    </lineage>
</organism>
<dbReference type="AlphaFoldDB" id="T0YRD5"/>